<sequence length="175" mass="19450">MGYSIFVFPTERVALFRFQGIMTADQGLAAFQDYLKHDNFDPSFTMLTDARNVVDVDAKFLDILAKVSSLKPVLQKFQAGALSVILVEHMGPFGMARMLGHVLNMFCEIELRVASTLHEIQLMPELSHLDIPGLLGDKRQKPGASASPSCATVPTKVSSPKVKHPCYAWRRRTTL</sequence>
<evidence type="ECO:0000313" key="2">
    <source>
        <dbReference type="EMBL" id="SDF94797.1"/>
    </source>
</evidence>
<feature type="compositionally biased region" description="Polar residues" evidence="1">
    <location>
        <begin position="146"/>
        <end position="158"/>
    </location>
</feature>
<proteinExistence type="predicted"/>
<protein>
    <submittedName>
        <fullName evidence="2">Uncharacterized protein</fullName>
    </submittedName>
</protein>
<evidence type="ECO:0000313" key="3">
    <source>
        <dbReference type="Proteomes" id="UP000182284"/>
    </source>
</evidence>
<dbReference type="AlphaFoldDB" id="A0A1G7Q895"/>
<organism evidence="2 3">
    <name type="scientific">Celeribacter baekdonensis</name>
    <dbReference type="NCBI Taxonomy" id="875171"/>
    <lineage>
        <taxon>Bacteria</taxon>
        <taxon>Pseudomonadati</taxon>
        <taxon>Pseudomonadota</taxon>
        <taxon>Alphaproteobacteria</taxon>
        <taxon>Rhodobacterales</taxon>
        <taxon>Roseobacteraceae</taxon>
        <taxon>Celeribacter</taxon>
    </lineage>
</organism>
<feature type="region of interest" description="Disordered" evidence="1">
    <location>
        <begin position="137"/>
        <end position="160"/>
    </location>
</feature>
<dbReference type="OrthoDB" id="7877306at2"/>
<evidence type="ECO:0000256" key="1">
    <source>
        <dbReference type="SAM" id="MobiDB-lite"/>
    </source>
</evidence>
<gene>
    <name evidence="2" type="ORF">SAMN04488117_10950</name>
</gene>
<reference evidence="2 3" key="1">
    <citation type="submission" date="2016-10" db="EMBL/GenBank/DDBJ databases">
        <authorList>
            <person name="de Groot N.N."/>
        </authorList>
    </citation>
    <scope>NUCLEOTIDE SEQUENCE [LARGE SCALE GENOMIC DNA]</scope>
    <source>
        <strain evidence="2 3">DSM 27375</strain>
    </source>
</reference>
<dbReference type="Proteomes" id="UP000182284">
    <property type="component" value="Unassembled WGS sequence"/>
</dbReference>
<dbReference type="EMBL" id="FNBL01000009">
    <property type="protein sequence ID" value="SDF94797.1"/>
    <property type="molecule type" value="Genomic_DNA"/>
</dbReference>
<dbReference type="RefSeq" id="WP_074646089.1">
    <property type="nucleotide sequence ID" value="NZ_FNBL01000009.1"/>
</dbReference>
<name>A0A1G7Q895_9RHOB</name>
<accession>A0A1G7Q895</accession>